<reference evidence="1 2" key="1">
    <citation type="submission" date="2023-02" db="EMBL/GenBank/DDBJ databases">
        <title>Genome sequence of Sphingomonas naphthae.</title>
        <authorList>
            <person name="Kim S."/>
            <person name="Heo J."/>
            <person name="Kwon S.-W."/>
        </authorList>
    </citation>
    <scope>NUCLEOTIDE SEQUENCE [LARGE SCALE GENOMIC DNA]</scope>
    <source>
        <strain evidence="1 2">KACC 18716</strain>
    </source>
</reference>
<accession>A0ABY7TNT7</accession>
<dbReference type="EMBL" id="CP117411">
    <property type="protein sequence ID" value="WCT74646.1"/>
    <property type="molecule type" value="Genomic_DNA"/>
</dbReference>
<gene>
    <name evidence="1" type="ORF">PQ455_05295</name>
</gene>
<dbReference type="RefSeq" id="WP_273689849.1">
    <property type="nucleotide sequence ID" value="NZ_CP117411.1"/>
</dbReference>
<keyword evidence="2" id="KW-1185">Reference proteome</keyword>
<evidence type="ECO:0000313" key="2">
    <source>
        <dbReference type="Proteomes" id="UP001220395"/>
    </source>
</evidence>
<organism evidence="1 2">
    <name type="scientific">Sphingomonas naphthae</name>
    <dbReference type="NCBI Taxonomy" id="1813468"/>
    <lineage>
        <taxon>Bacteria</taxon>
        <taxon>Pseudomonadati</taxon>
        <taxon>Pseudomonadota</taxon>
        <taxon>Alphaproteobacteria</taxon>
        <taxon>Sphingomonadales</taxon>
        <taxon>Sphingomonadaceae</taxon>
        <taxon>Sphingomonas</taxon>
    </lineage>
</organism>
<name>A0ABY7TNT7_9SPHN</name>
<evidence type="ECO:0000313" key="1">
    <source>
        <dbReference type="EMBL" id="WCT74646.1"/>
    </source>
</evidence>
<protein>
    <submittedName>
        <fullName evidence="1">Uncharacterized protein</fullName>
    </submittedName>
</protein>
<sequence length="68" mass="7122">MLFKAMAAAQFGAHRLQTHSGGSIVVKTARCIRYVYPARGAIPYSLFLPSASGVVPVCHAANRPGHGG</sequence>
<dbReference type="Proteomes" id="UP001220395">
    <property type="component" value="Chromosome"/>
</dbReference>
<proteinExistence type="predicted"/>